<dbReference type="RefSeq" id="WP_121199038.1">
    <property type="nucleotide sequence ID" value="NZ_RBKU01000001.1"/>
</dbReference>
<dbReference type="InterPro" id="IPR014756">
    <property type="entry name" value="Ig_E-set"/>
</dbReference>
<gene>
    <name evidence="3" type="ORF">BDD43_3769</name>
</gene>
<dbReference type="InterPro" id="IPR013783">
    <property type="entry name" value="Ig-like_fold"/>
</dbReference>
<dbReference type="Pfam" id="PF02922">
    <property type="entry name" value="CBM_48"/>
    <property type="match status" value="1"/>
</dbReference>
<dbReference type="SUPFAM" id="SSF81296">
    <property type="entry name" value="E set domains"/>
    <property type="match status" value="1"/>
</dbReference>
<dbReference type="Gene3D" id="3.20.20.80">
    <property type="entry name" value="Glycosidases"/>
    <property type="match status" value="1"/>
</dbReference>
<proteinExistence type="inferred from homology"/>
<comment type="similarity">
    <text evidence="1">Belongs to the glycosyl hydrolase 13 family.</text>
</comment>
<comment type="caution">
    <text evidence="3">The sequence shown here is derived from an EMBL/GenBank/DDBJ whole genome shotgun (WGS) entry which is preliminary data.</text>
</comment>
<reference evidence="3 4" key="1">
    <citation type="submission" date="2018-10" db="EMBL/GenBank/DDBJ databases">
        <title>Genomic Encyclopedia of Archaeal and Bacterial Type Strains, Phase II (KMG-II): from individual species to whole genera.</title>
        <authorList>
            <person name="Goeker M."/>
        </authorList>
    </citation>
    <scope>NUCLEOTIDE SEQUENCE [LARGE SCALE GENOMIC DNA]</scope>
    <source>
        <strain evidence="3 4">DSM 18602</strain>
    </source>
</reference>
<dbReference type="CDD" id="cd11350">
    <property type="entry name" value="AmyAc_4"/>
    <property type="match status" value="1"/>
</dbReference>
<feature type="domain" description="Glycosyl hydrolase family 13 catalytic" evidence="2">
    <location>
        <begin position="186"/>
        <end position="532"/>
    </location>
</feature>
<keyword evidence="4" id="KW-1185">Reference proteome</keyword>
<dbReference type="InterPro" id="IPR017853">
    <property type="entry name" value="GH"/>
</dbReference>
<dbReference type="GO" id="GO:0005975">
    <property type="term" value="P:carbohydrate metabolic process"/>
    <property type="evidence" value="ECO:0007669"/>
    <property type="project" value="InterPro"/>
</dbReference>
<dbReference type="SUPFAM" id="SSF51445">
    <property type="entry name" value="(Trans)glycosidases"/>
    <property type="match status" value="1"/>
</dbReference>
<protein>
    <submittedName>
        <fullName evidence="3">1,4-alpha-glucan branching enzyme</fullName>
    </submittedName>
</protein>
<evidence type="ECO:0000313" key="4">
    <source>
        <dbReference type="Proteomes" id="UP000268007"/>
    </source>
</evidence>
<sequence length="634" mass="70802">MKIKYFILASAIVIAGLGCKKSVSDDGTGTGGGTVVVANGKALPAGAVDGVTYLNSGTSAIFNIYAPNKTSVSLIGEFNNWQPTTMNQTPDGTRWWVQIDNLDASKEYAYQYYVDNKLKVADPYTEKILDPDNDKYIGADVYPNLKAYPTGSTTGIVSVLQGAPTAYSWKNTTFTRPDKKRLVIYELHVRDFLAAHNYKALKDTLNYLTNLGINAVELMPVNEFEGNDSWGYNPDFYFAADKYYGTKNDLKAFIDECHSRGMAVILDMVLNHSFGSSPMVQLYFDQTTQKPLASSPWFNVDATHPYNVGYDFNHESAATKYFAKNVMKFWMTEYKIDGYRFDLAKGFTQKNNPTDVNAWSAYDASRVAIWKDYNNYIKSVDANNFYVILENFASDQEEREESAEGMMQWNNLNYAYNEATMGWVSTSDLTRSFFASHTFTAPDNLVTYMESHDEERLMFKNENYGNASGSYSVKTMATGLKRQEMAAAFFLSIPGPKMIWEFGERGYDISIDNGGRLSDKPAHWEYMADPLRKALYTAYSKFVKMKIKNDVFNTSAVQYVATGSIKSMSLTGTGTNVLVVGNFDVVPATGAVTFPSTGTYYDYVSGTSITVATALTSLTLQPGEYHIYSSARLN</sequence>
<dbReference type="OrthoDB" id="9761875at2"/>
<dbReference type="InterPro" id="IPR004193">
    <property type="entry name" value="Glyco_hydro_13_N"/>
</dbReference>
<evidence type="ECO:0000256" key="1">
    <source>
        <dbReference type="ARBA" id="ARBA00008061"/>
    </source>
</evidence>
<dbReference type="GO" id="GO:0004553">
    <property type="term" value="F:hydrolase activity, hydrolyzing O-glycosyl compounds"/>
    <property type="evidence" value="ECO:0007669"/>
    <property type="project" value="InterPro"/>
</dbReference>
<evidence type="ECO:0000259" key="2">
    <source>
        <dbReference type="SMART" id="SM00642"/>
    </source>
</evidence>
<organism evidence="3 4">
    <name type="scientific">Mucilaginibacter gracilis</name>
    <dbReference type="NCBI Taxonomy" id="423350"/>
    <lineage>
        <taxon>Bacteria</taxon>
        <taxon>Pseudomonadati</taxon>
        <taxon>Bacteroidota</taxon>
        <taxon>Sphingobacteriia</taxon>
        <taxon>Sphingobacteriales</taxon>
        <taxon>Sphingobacteriaceae</taxon>
        <taxon>Mucilaginibacter</taxon>
    </lineage>
</organism>
<dbReference type="AlphaFoldDB" id="A0A495J6C4"/>
<accession>A0A495J6C4</accession>
<dbReference type="Pfam" id="PF00128">
    <property type="entry name" value="Alpha-amylase"/>
    <property type="match status" value="2"/>
</dbReference>
<dbReference type="SMART" id="SM00642">
    <property type="entry name" value="Aamy"/>
    <property type="match status" value="1"/>
</dbReference>
<dbReference type="PROSITE" id="PS51257">
    <property type="entry name" value="PROKAR_LIPOPROTEIN"/>
    <property type="match status" value="1"/>
</dbReference>
<evidence type="ECO:0000313" key="3">
    <source>
        <dbReference type="EMBL" id="RKR83559.1"/>
    </source>
</evidence>
<dbReference type="InterPro" id="IPR006047">
    <property type="entry name" value="GH13_cat_dom"/>
</dbReference>
<dbReference type="PANTHER" id="PTHR43002">
    <property type="entry name" value="GLYCOGEN DEBRANCHING ENZYME"/>
    <property type="match status" value="1"/>
</dbReference>
<dbReference type="EMBL" id="RBKU01000001">
    <property type="protein sequence ID" value="RKR83559.1"/>
    <property type="molecule type" value="Genomic_DNA"/>
</dbReference>
<dbReference type="Proteomes" id="UP000268007">
    <property type="component" value="Unassembled WGS sequence"/>
</dbReference>
<name>A0A495J6C4_9SPHI</name>
<dbReference type="Gene3D" id="2.60.40.10">
    <property type="entry name" value="Immunoglobulins"/>
    <property type="match status" value="1"/>
</dbReference>